<reference evidence="1" key="1">
    <citation type="journal article" date="2019" name="bioRxiv">
        <title>The Genome of the Zebra Mussel, Dreissena polymorpha: A Resource for Invasive Species Research.</title>
        <authorList>
            <person name="McCartney M.A."/>
            <person name="Auch B."/>
            <person name="Kono T."/>
            <person name="Mallez S."/>
            <person name="Zhang Y."/>
            <person name="Obille A."/>
            <person name="Becker A."/>
            <person name="Abrahante J.E."/>
            <person name="Garbe J."/>
            <person name="Badalamenti J.P."/>
            <person name="Herman A."/>
            <person name="Mangelson H."/>
            <person name="Liachko I."/>
            <person name="Sullivan S."/>
            <person name="Sone E.D."/>
            <person name="Koren S."/>
            <person name="Silverstein K.A.T."/>
            <person name="Beckman K.B."/>
            <person name="Gohl D.M."/>
        </authorList>
    </citation>
    <scope>NUCLEOTIDE SEQUENCE</scope>
    <source>
        <strain evidence="1">Duluth1</strain>
        <tissue evidence="1">Whole animal</tissue>
    </source>
</reference>
<dbReference type="Proteomes" id="UP000828390">
    <property type="component" value="Unassembled WGS sequence"/>
</dbReference>
<dbReference type="EMBL" id="JAIWYP010000007">
    <property type="protein sequence ID" value="KAH3798133.1"/>
    <property type="molecule type" value="Genomic_DNA"/>
</dbReference>
<evidence type="ECO:0000313" key="2">
    <source>
        <dbReference type="Proteomes" id="UP000828390"/>
    </source>
</evidence>
<organism evidence="1 2">
    <name type="scientific">Dreissena polymorpha</name>
    <name type="common">Zebra mussel</name>
    <name type="synonym">Mytilus polymorpha</name>
    <dbReference type="NCBI Taxonomy" id="45954"/>
    <lineage>
        <taxon>Eukaryota</taxon>
        <taxon>Metazoa</taxon>
        <taxon>Spiralia</taxon>
        <taxon>Lophotrochozoa</taxon>
        <taxon>Mollusca</taxon>
        <taxon>Bivalvia</taxon>
        <taxon>Autobranchia</taxon>
        <taxon>Heteroconchia</taxon>
        <taxon>Euheterodonta</taxon>
        <taxon>Imparidentia</taxon>
        <taxon>Neoheterodontei</taxon>
        <taxon>Myida</taxon>
        <taxon>Dreissenoidea</taxon>
        <taxon>Dreissenidae</taxon>
        <taxon>Dreissena</taxon>
    </lineage>
</organism>
<dbReference type="AlphaFoldDB" id="A0A9D4FJ10"/>
<accession>A0A9D4FJ10</accession>
<name>A0A9D4FJ10_DREPO</name>
<sequence length="59" mass="6665">MYLTEAVVSFLDSYLQHRCCSDGDTKHGPGEDIKDRMVHPLFLHVTDQTSKLICVGSLR</sequence>
<reference evidence="1" key="2">
    <citation type="submission" date="2020-11" db="EMBL/GenBank/DDBJ databases">
        <authorList>
            <person name="McCartney M.A."/>
            <person name="Auch B."/>
            <person name="Kono T."/>
            <person name="Mallez S."/>
            <person name="Becker A."/>
            <person name="Gohl D.M."/>
            <person name="Silverstein K.A.T."/>
            <person name="Koren S."/>
            <person name="Bechman K.B."/>
            <person name="Herman A."/>
            <person name="Abrahante J.E."/>
            <person name="Garbe J."/>
        </authorList>
    </citation>
    <scope>NUCLEOTIDE SEQUENCE</scope>
    <source>
        <strain evidence="1">Duluth1</strain>
        <tissue evidence="1">Whole animal</tissue>
    </source>
</reference>
<proteinExistence type="predicted"/>
<comment type="caution">
    <text evidence="1">The sequence shown here is derived from an EMBL/GenBank/DDBJ whole genome shotgun (WGS) entry which is preliminary data.</text>
</comment>
<keyword evidence="2" id="KW-1185">Reference proteome</keyword>
<gene>
    <name evidence="1" type="ORF">DPMN_151723</name>
</gene>
<evidence type="ECO:0000313" key="1">
    <source>
        <dbReference type="EMBL" id="KAH3798133.1"/>
    </source>
</evidence>
<protein>
    <submittedName>
        <fullName evidence="1">Uncharacterized protein</fullName>
    </submittedName>
</protein>